<reference evidence="12 13" key="1">
    <citation type="journal article" date="2016" name="Nat. Commun.">
        <title>Thousands of microbial genomes shed light on interconnected biogeochemical processes in an aquifer system.</title>
        <authorList>
            <person name="Anantharaman K."/>
            <person name="Brown C.T."/>
            <person name="Hug L.A."/>
            <person name="Sharon I."/>
            <person name="Castelle C.J."/>
            <person name="Probst A.J."/>
            <person name="Thomas B.C."/>
            <person name="Singh A."/>
            <person name="Wilkins M.J."/>
            <person name="Karaoz U."/>
            <person name="Brodie E.L."/>
            <person name="Williams K.H."/>
            <person name="Hubbard S.S."/>
            <person name="Banfield J.F."/>
        </authorList>
    </citation>
    <scope>NUCLEOTIDE SEQUENCE [LARGE SCALE GENOMIC DNA]</scope>
</reference>
<dbReference type="Pfam" id="PF02880">
    <property type="entry name" value="PGM_PMM_III"/>
    <property type="match status" value="1"/>
</dbReference>
<dbReference type="InterPro" id="IPR005844">
    <property type="entry name" value="A-D-PHexomutase_a/b/a-I"/>
</dbReference>
<dbReference type="SUPFAM" id="SSF53738">
    <property type="entry name" value="Phosphoglucomutase, first 3 domains"/>
    <property type="match status" value="3"/>
</dbReference>
<evidence type="ECO:0000259" key="11">
    <source>
        <dbReference type="Pfam" id="PF02880"/>
    </source>
</evidence>
<dbReference type="PANTHER" id="PTHR43771">
    <property type="entry name" value="PHOSPHOMANNOMUTASE"/>
    <property type="match status" value="1"/>
</dbReference>
<feature type="domain" description="Alpha-D-phosphohexomutase alpha/beta/alpha" evidence="11">
    <location>
        <begin position="256"/>
        <end position="367"/>
    </location>
</feature>
<dbReference type="SUPFAM" id="SSF55957">
    <property type="entry name" value="Phosphoglucomutase, C-terminal domain"/>
    <property type="match status" value="1"/>
</dbReference>
<evidence type="ECO:0000256" key="7">
    <source>
        <dbReference type="RuleBase" id="RU004326"/>
    </source>
</evidence>
<dbReference type="GO" id="GO:0000287">
    <property type="term" value="F:magnesium ion binding"/>
    <property type="evidence" value="ECO:0007669"/>
    <property type="project" value="InterPro"/>
</dbReference>
<evidence type="ECO:0000259" key="9">
    <source>
        <dbReference type="Pfam" id="PF02878"/>
    </source>
</evidence>
<dbReference type="EMBL" id="MHFR01000017">
    <property type="protein sequence ID" value="OGW99012.1"/>
    <property type="molecule type" value="Genomic_DNA"/>
</dbReference>
<evidence type="ECO:0000259" key="10">
    <source>
        <dbReference type="Pfam" id="PF02879"/>
    </source>
</evidence>
<evidence type="ECO:0000256" key="4">
    <source>
        <dbReference type="ARBA" id="ARBA00022723"/>
    </source>
</evidence>
<keyword evidence="4 7" id="KW-0479">Metal-binding</keyword>
<feature type="domain" description="Alpha-D-phosphohexomutase alpha/beta/alpha" evidence="10">
    <location>
        <begin position="156"/>
        <end position="252"/>
    </location>
</feature>
<accession>A0A1G1L1I5</accession>
<dbReference type="PROSITE" id="PS00710">
    <property type="entry name" value="PGM_PMM"/>
    <property type="match status" value="1"/>
</dbReference>
<evidence type="ECO:0000256" key="5">
    <source>
        <dbReference type="ARBA" id="ARBA00022842"/>
    </source>
</evidence>
<comment type="similarity">
    <text evidence="2 7">Belongs to the phosphohexose mutase family.</text>
</comment>
<dbReference type="CDD" id="cd03089">
    <property type="entry name" value="PMM_PGM"/>
    <property type="match status" value="1"/>
</dbReference>
<dbReference type="InterPro" id="IPR005843">
    <property type="entry name" value="A-D-PHexomutase_C"/>
</dbReference>
<evidence type="ECO:0000256" key="3">
    <source>
        <dbReference type="ARBA" id="ARBA00022553"/>
    </source>
</evidence>
<dbReference type="Proteomes" id="UP000178187">
    <property type="component" value="Unassembled WGS sequence"/>
</dbReference>
<evidence type="ECO:0000256" key="1">
    <source>
        <dbReference type="ARBA" id="ARBA00001946"/>
    </source>
</evidence>
<dbReference type="InterPro" id="IPR005846">
    <property type="entry name" value="A-D-PHexomutase_a/b/a-III"/>
</dbReference>
<evidence type="ECO:0000313" key="13">
    <source>
        <dbReference type="Proteomes" id="UP000178187"/>
    </source>
</evidence>
<dbReference type="InterPro" id="IPR016055">
    <property type="entry name" value="A-D-PHexomutase_a/b/a-I/II/III"/>
</dbReference>
<evidence type="ECO:0000259" key="8">
    <source>
        <dbReference type="Pfam" id="PF00408"/>
    </source>
</evidence>
<keyword evidence="6" id="KW-0413">Isomerase</keyword>
<dbReference type="Pfam" id="PF02879">
    <property type="entry name" value="PGM_PMM_II"/>
    <property type="match status" value="1"/>
</dbReference>
<protein>
    <submittedName>
        <fullName evidence="12">Phosphomannomutase</fullName>
    </submittedName>
</protein>
<dbReference type="GO" id="GO:0016868">
    <property type="term" value="F:intramolecular phosphotransferase activity"/>
    <property type="evidence" value="ECO:0007669"/>
    <property type="project" value="InterPro"/>
</dbReference>
<dbReference type="PRINTS" id="PR00509">
    <property type="entry name" value="PGMPMM"/>
</dbReference>
<dbReference type="InterPro" id="IPR005841">
    <property type="entry name" value="Alpha-D-phosphohexomutase_SF"/>
</dbReference>
<dbReference type="InterPro" id="IPR016066">
    <property type="entry name" value="A-D-PHexomutase_CS"/>
</dbReference>
<proteinExistence type="inferred from homology"/>
<dbReference type="AlphaFoldDB" id="A0A1G1L1I5"/>
<keyword evidence="5 7" id="KW-0460">Magnesium</keyword>
<dbReference type="InterPro" id="IPR036900">
    <property type="entry name" value="A-D-PHexomutase_C_sf"/>
</dbReference>
<evidence type="ECO:0000256" key="2">
    <source>
        <dbReference type="ARBA" id="ARBA00010231"/>
    </source>
</evidence>
<dbReference type="Gene3D" id="3.40.120.10">
    <property type="entry name" value="Alpha-D-Glucose-1,6-Bisphosphate, subunit A, domain 3"/>
    <property type="match status" value="3"/>
</dbReference>
<dbReference type="Pfam" id="PF02878">
    <property type="entry name" value="PGM_PMM_I"/>
    <property type="match status" value="1"/>
</dbReference>
<sequence>MTPNPNIFRKYDIRGIADRDLTDETVYLIGRAFASFMIKQTGVKNPTVVVGRDIRPSSPRMKNAMAKALMDSGVNVIDIGIVTTPVTYFSIVNLNTTGGVMITGSHNPADQNGIKPCIGRASVYGDDIQKLRQMIDAKDFVDGKGTETLKDMIPVYQEDLKKKIRFSRKLRVVIDSGNGTAGLVAPKLYRDMGLEVIELFTEPDSRFPNHHPDPTIEKNLIDLIKTVKEKKADVGLAFDGDADRIGVIDNEGNIIWGDKLLILYSRFILEQKPGAKFIADVKCSRSFFEDVEKHGGKAIMWKTGHALIKQKLKDEQADLAGEMSGHMFFVNRYYGFDDAVYAGLRVLEILDQKNKKLADLLSDIPKTFATPEIRFHSTDEKKFAIVDRVAEYFSKLYPTLTIDGARIDFGDGWGLIRSSNTEPVLVMRFEASTEKRLQEIKSIVEQKAEEFSK</sequence>
<dbReference type="Pfam" id="PF00408">
    <property type="entry name" value="PGM_PMM_IV"/>
    <property type="match status" value="1"/>
</dbReference>
<evidence type="ECO:0000313" key="12">
    <source>
        <dbReference type="EMBL" id="OGW99012.1"/>
    </source>
</evidence>
<comment type="cofactor">
    <cofactor evidence="1">
        <name>Mg(2+)</name>
        <dbReference type="ChEBI" id="CHEBI:18420"/>
    </cofactor>
</comment>
<comment type="caution">
    <text evidence="12">The sequence shown here is derived from an EMBL/GenBank/DDBJ whole genome shotgun (WGS) entry which is preliminary data.</text>
</comment>
<dbReference type="InterPro" id="IPR005845">
    <property type="entry name" value="A-D-PHexomutase_a/b/a-II"/>
</dbReference>
<keyword evidence="3" id="KW-0597">Phosphoprotein</keyword>
<gene>
    <name evidence="12" type="ORF">A3G33_06425</name>
</gene>
<dbReference type="GO" id="GO:0005975">
    <property type="term" value="P:carbohydrate metabolic process"/>
    <property type="evidence" value="ECO:0007669"/>
    <property type="project" value="InterPro"/>
</dbReference>
<feature type="domain" description="Alpha-D-phosphohexomutase C-terminal" evidence="8">
    <location>
        <begin position="372"/>
        <end position="443"/>
    </location>
</feature>
<dbReference type="Gene3D" id="3.30.310.50">
    <property type="entry name" value="Alpha-D-phosphohexomutase, C-terminal domain"/>
    <property type="match status" value="1"/>
</dbReference>
<name>A0A1G1L1I5_9BACT</name>
<organism evidence="12 13">
    <name type="scientific">Candidatus Danuiimicrobium aquiferis</name>
    <dbReference type="NCBI Taxonomy" id="1801832"/>
    <lineage>
        <taxon>Bacteria</taxon>
        <taxon>Pseudomonadati</taxon>
        <taxon>Candidatus Omnitrophota</taxon>
        <taxon>Candidatus Danuiimicrobium</taxon>
    </lineage>
</organism>
<dbReference type="PANTHER" id="PTHR43771:SF2">
    <property type="entry name" value="PHOSPHOMANNOMUTASE_PHOSPHOGLUCOMUTASE"/>
    <property type="match status" value="1"/>
</dbReference>
<evidence type="ECO:0000256" key="6">
    <source>
        <dbReference type="ARBA" id="ARBA00023235"/>
    </source>
</evidence>
<feature type="domain" description="Alpha-D-phosphohexomutase alpha/beta/alpha" evidence="9">
    <location>
        <begin position="6"/>
        <end position="140"/>
    </location>
</feature>